<accession>A0A2S5T3N3</accession>
<comment type="caution">
    <text evidence="1">The sequence shown here is derived from an EMBL/GenBank/DDBJ whole genome shotgun (WGS) entry which is preliminary data.</text>
</comment>
<dbReference type="EMBL" id="PSNY01000011">
    <property type="protein sequence ID" value="PPE69508.1"/>
    <property type="molecule type" value="Genomic_DNA"/>
</dbReference>
<name>A0A2S5T3N3_9BURK</name>
<gene>
    <name evidence="1" type="ORF">C1702_11235</name>
</gene>
<organism evidence="1 2">
    <name type="scientific">Caldimonas thermodepolymerans</name>
    <dbReference type="NCBI Taxonomy" id="215580"/>
    <lineage>
        <taxon>Bacteria</taxon>
        <taxon>Pseudomonadati</taxon>
        <taxon>Pseudomonadota</taxon>
        <taxon>Betaproteobacteria</taxon>
        <taxon>Burkholderiales</taxon>
        <taxon>Sphaerotilaceae</taxon>
        <taxon>Caldimonas</taxon>
    </lineage>
</organism>
<sequence length="135" mass="15731">MSFTVEDLDEAIAPWGGEVALDGKPVWPVRADWSTEASERVDDFFDSADFGHRTLREVRYSKRVISVSLLLIGRPAILDFRRLVFTLRGRCKPFRYTFEPDGFERVWRLNTDSVSIDYLRPSLARVELEFLEIEE</sequence>
<evidence type="ECO:0000313" key="1">
    <source>
        <dbReference type="EMBL" id="PPE69508.1"/>
    </source>
</evidence>
<evidence type="ECO:0000313" key="2">
    <source>
        <dbReference type="Proteomes" id="UP000239406"/>
    </source>
</evidence>
<dbReference type="Proteomes" id="UP000239406">
    <property type="component" value="Unassembled WGS sequence"/>
</dbReference>
<protein>
    <submittedName>
        <fullName evidence="1">Uncharacterized protein</fullName>
    </submittedName>
</protein>
<keyword evidence="2" id="KW-1185">Reference proteome</keyword>
<reference evidence="1 2" key="1">
    <citation type="submission" date="2018-02" db="EMBL/GenBank/DDBJ databases">
        <title>Reclassifiation of [Polyangium] brachysporum DSM 7029 as Guopingzhaonella breviflexa gen. nov., sp. nov., a member of the family Comamonadaceae.</title>
        <authorList>
            <person name="Tang B."/>
        </authorList>
    </citation>
    <scope>NUCLEOTIDE SEQUENCE [LARGE SCALE GENOMIC DNA]</scope>
    <source>
        <strain evidence="1 2">DSM 15344</strain>
    </source>
</reference>
<proteinExistence type="predicted"/>
<dbReference type="AlphaFoldDB" id="A0A2S5T3N3"/>